<dbReference type="Proteomes" id="UP000265520">
    <property type="component" value="Unassembled WGS sequence"/>
</dbReference>
<evidence type="ECO:0000313" key="2">
    <source>
        <dbReference type="Proteomes" id="UP000265520"/>
    </source>
</evidence>
<name>A0A392UTK6_9FABA</name>
<dbReference type="EMBL" id="LXQA010875432">
    <property type="protein sequence ID" value="MCI75115.1"/>
    <property type="molecule type" value="Genomic_DNA"/>
</dbReference>
<feature type="non-terminal residue" evidence="1">
    <location>
        <position position="1"/>
    </location>
</feature>
<protein>
    <submittedName>
        <fullName evidence="1">Uncharacterized protein</fullName>
    </submittedName>
</protein>
<comment type="caution">
    <text evidence="1">The sequence shown here is derived from an EMBL/GenBank/DDBJ whole genome shotgun (WGS) entry which is preliminary data.</text>
</comment>
<keyword evidence="2" id="KW-1185">Reference proteome</keyword>
<reference evidence="1 2" key="1">
    <citation type="journal article" date="2018" name="Front. Plant Sci.">
        <title>Red Clover (Trifolium pratense) and Zigzag Clover (T. medium) - A Picture of Genomic Similarities and Differences.</title>
        <authorList>
            <person name="Dluhosova J."/>
            <person name="Istvanek J."/>
            <person name="Nedelnik J."/>
            <person name="Repkova J."/>
        </authorList>
    </citation>
    <scope>NUCLEOTIDE SEQUENCE [LARGE SCALE GENOMIC DNA]</scope>
    <source>
        <strain evidence="2">cv. 10/8</strain>
        <tissue evidence="1">Leaf</tissue>
    </source>
</reference>
<proteinExistence type="predicted"/>
<dbReference type="AlphaFoldDB" id="A0A392UTK6"/>
<evidence type="ECO:0000313" key="1">
    <source>
        <dbReference type="EMBL" id="MCI75115.1"/>
    </source>
</evidence>
<accession>A0A392UTK6</accession>
<sequence length="37" mass="4296">AKRRNGVKRFGVENFADNMVVWNLRAAQGYWRVVPCS</sequence>
<organism evidence="1 2">
    <name type="scientific">Trifolium medium</name>
    <dbReference type="NCBI Taxonomy" id="97028"/>
    <lineage>
        <taxon>Eukaryota</taxon>
        <taxon>Viridiplantae</taxon>
        <taxon>Streptophyta</taxon>
        <taxon>Embryophyta</taxon>
        <taxon>Tracheophyta</taxon>
        <taxon>Spermatophyta</taxon>
        <taxon>Magnoliopsida</taxon>
        <taxon>eudicotyledons</taxon>
        <taxon>Gunneridae</taxon>
        <taxon>Pentapetalae</taxon>
        <taxon>rosids</taxon>
        <taxon>fabids</taxon>
        <taxon>Fabales</taxon>
        <taxon>Fabaceae</taxon>
        <taxon>Papilionoideae</taxon>
        <taxon>50 kb inversion clade</taxon>
        <taxon>NPAAA clade</taxon>
        <taxon>Hologalegina</taxon>
        <taxon>IRL clade</taxon>
        <taxon>Trifolieae</taxon>
        <taxon>Trifolium</taxon>
    </lineage>
</organism>